<dbReference type="Proteomes" id="UP001157938">
    <property type="component" value="Unassembled WGS sequence"/>
</dbReference>
<keyword evidence="3" id="KW-0862">Zinc</keyword>
<dbReference type="SMART" id="SM00547">
    <property type="entry name" value="ZnF_RBZ"/>
    <property type="match status" value="5"/>
</dbReference>
<evidence type="ECO:0000256" key="5">
    <source>
        <dbReference type="SAM" id="MobiDB-lite"/>
    </source>
</evidence>
<gene>
    <name evidence="7" type="ORF">PFR001_LOCUS7094</name>
</gene>
<dbReference type="SUPFAM" id="SSF90209">
    <property type="entry name" value="Ran binding protein zinc finger-like"/>
    <property type="match status" value="2"/>
</dbReference>
<dbReference type="InterPro" id="IPR001876">
    <property type="entry name" value="Znf_RanBP2"/>
</dbReference>
<reference evidence="7 8" key="1">
    <citation type="submission" date="2021-11" db="EMBL/GenBank/DDBJ databases">
        <authorList>
            <person name="Islam A."/>
            <person name="Islam S."/>
            <person name="Flora M.S."/>
            <person name="Rahman M."/>
            <person name="Ziaur R.M."/>
            <person name="Epstein J.H."/>
            <person name="Hassan M."/>
            <person name="Klassen M."/>
            <person name="Woodard K."/>
            <person name="Webb A."/>
            <person name="Webby R.J."/>
            <person name="El Zowalaty M.E."/>
        </authorList>
    </citation>
    <scope>NUCLEOTIDE SEQUENCE [LARGE SCALE GENOMIC DNA]</scope>
    <source>
        <strain evidence="7">Pf1</strain>
    </source>
</reference>
<dbReference type="Gene3D" id="2.30.30.380">
    <property type="entry name" value="Zn-finger domain of Sec23/24"/>
    <property type="match status" value="2"/>
</dbReference>
<accession>A0ABN8CCN9</accession>
<keyword evidence="8" id="KW-1185">Reference proteome</keyword>
<sequence length="642" mass="71568">MARTRQQYDQSEEWSCPLCTLLNVAEDDHCAACDNSRPLVHHPHKSQSLGPPLATATATDVQHVIRPITGVFFTSLPRDHCTTDVISDWRQEPRLKVNRRRKNGQLNVIMDREREMTSERIETGTREQNADSREIERGFRQEKKTMEVVHNAVDTMESMVMIEKEMESQEEEEMAMEEPCFNLLGSVATAFNAPVTDNIVESKDEIKSRAESTQVDTDNNVVRGLSPSRYPGFMPASKVHVEEQEIDEKLASAGLDLSDSEEEMKEVSLRQWKEKEDEWVCQICTTLNERAVLECSSCSCSCKRYRDISRETNTETGSPLRWACYICTNLNPSDSTACLMCLSTRKAETGASNTYSDKTWTCSLCTTLNDFGITRCEVCDRLREEGPKSPTGKGRECRVCTNINSPSSTRCEICETSLPTDKTPDNHLVDLSLSSPARTASYTAYQDDLENPYVDLSQYNGCDASNEAADYDVLEEISDHEPPMSVVNRPPLQVRQDLMKFEHFVCIEDLRGDAGCCINYNKMFAGQRSSKSYTDRIATRQAQSRKRKQDAARKEAGKTPTLTSRGGKAARGSGKRKAAAARRGGEKVSRAKRAKKAGVAARPASSATKCSPTINHYDDSAADLGEDLSTMAWEGVGSAGYI</sequence>
<dbReference type="PANTHER" id="PTHR46622:SF1">
    <property type="entry name" value="DNA-DEPENDENT METALLOPROTEASE WSS1"/>
    <property type="match status" value="1"/>
</dbReference>
<organism evidence="7 8">
    <name type="scientific">Peronospora farinosa</name>
    <dbReference type="NCBI Taxonomy" id="134698"/>
    <lineage>
        <taxon>Eukaryota</taxon>
        <taxon>Sar</taxon>
        <taxon>Stramenopiles</taxon>
        <taxon>Oomycota</taxon>
        <taxon>Peronosporomycetes</taxon>
        <taxon>Peronosporales</taxon>
        <taxon>Peronosporaceae</taxon>
        <taxon>Peronospora</taxon>
    </lineage>
</organism>
<dbReference type="InterPro" id="IPR036443">
    <property type="entry name" value="Znf_RanBP2_sf"/>
</dbReference>
<evidence type="ECO:0000256" key="2">
    <source>
        <dbReference type="ARBA" id="ARBA00022771"/>
    </source>
</evidence>
<comment type="caution">
    <text evidence="7">The sequence shown here is derived from an EMBL/GenBank/DDBJ whole genome shotgun (WGS) entry which is preliminary data.</text>
</comment>
<evidence type="ECO:0000256" key="3">
    <source>
        <dbReference type="ARBA" id="ARBA00022833"/>
    </source>
</evidence>
<feature type="domain" description="RanBP2-type" evidence="6">
    <location>
        <begin position="275"/>
        <end position="298"/>
    </location>
</feature>
<evidence type="ECO:0000259" key="6">
    <source>
        <dbReference type="PROSITE" id="PS50199"/>
    </source>
</evidence>
<name>A0ABN8CCN9_9STRA</name>
<feature type="region of interest" description="Disordered" evidence="5">
    <location>
        <begin position="530"/>
        <end position="612"/>
    </location>
</feature>
<evidence type="ECO:0000256" key="4">
    <source>
        <dbReference type="PROSITE-ProRule" id="PRU00322"/>
    </source>
</evidence>
<keyword evidence="1" id="KW-0479">Metal-binding</keyword>
<keyword evidence="2 4" id="KW-0863">Zinc-finger</keyword>
<feature type="domain" description="RanBP2-type" evidence="6">
    <location>
        <begin position="315"/>
        <end position="347"/>
    </location>
</feature>
<dbReference type="EMBL" id="CAKLBC010001397">
    <property type="protein sequence ID" value="CAH0491855.1"/>
    <property type="molecule type" value="Genomic_DNA"/>
</dbReference>
<evidence type="ECO:0000313" key="7">
    <source>
        <dbReference type="EMBL" id="CAH0491855.1"/>
    </source>
</evidence>
<evidence type="ECO:0000313" key="8">
    <source>
        <dbReference type="Proteomes" id="UP001157938"/>
    </source>
</evidence>
<proteinExistence type="predicted"/>
<evidence type="ECO:0000256" key="1">
    <source>
        <dbReference type="ARBA" id="ARBA00022723"/>
    </source>
</evidence>
<dbReference type="PANTHER" id="PTHR46622">
    <property type="entry name" value="DNA-DEPENDENT METALLOPROTEASE WSS1"/>
    <property type="match status" value="1"/>
</dbReference>
<protein>
    <recommendedName>
        <fullName evidence="6">RanBP2-type domain-containing protein</fullName>
    </recommendedName>
</protein>
<dbReference type="InterPro" id="IPR053000">
    <property type="entry name" value="WSS1-like_metalloprotease"/>
</dbReference>
<dbReference type="Pfam" id="PF00641">
    <property type="entry name" value="Zn_ribbon_RanBP"/>
    <property type="match status" value="3"/>
</dbReference>
<feature type="domain" description="RanBP2-type" evidence="6">
    <location>
        <begin position="10"/>
        <end position="39"/>
    </location>
</feature>
<dbReference type="PROSITE" id="PS01358">
    <property type="entry name" value="ZF_RANBP2_1"/>
    <property type="match status" value="3"/>
</dbReference>
<dbReference type="PROSITE" id="PS50199">
    <property type="entry name" value="ZF_RANBP2_2"/>
    <property type="match status" value="3"/>
</dbReference>